<name>A0AAE1N015_9FABA</name>
<dbReference type="GO" id="GO:0008270">
    <property type="term" value="F:zinc ion binding"/>
    <property type="evidence" value="ECO:0007669"/>
    <property type="project" value="UniProtKB-KW"/>
</dbReference>
<dbReference type="PANTHER" id="PTHR33680">
    <property type="entry name" value="OS07G0190500 PROTEIN"/>
    <property type="match status" value="1"/>
</dbReference>
<evidence type="ECO:0008006" key="10">
    <source>
        <dbReference type="Google" id="ProtNLM"/>
    </source>
</evidence>
<dbReference type="Proteomes" id="UP001293593">
    <property type="component" value="Unassembled WGS sequence"/>
</dbReference>
<dbReference type="Pfam" id="PF06839">
    <property type="entry name" value="Zn_ribbon_GRF"/>
    <property type="match status" value="1"/>
</dbReference>
<evidence type="ECO:0000313" key="8">
    <source>
        <dbReference type="EMBL" id="KAK4280479.1"/>
    </source>
</evidence>
<keyword evidence="1" id="KW-0479">Metal-binding</keyword>
<dbReference type="Gene3D" id="4.10.60.10">
    <property type="entry name" value="Zinc finger, CCHC-type"/>
    <property type="match status" value="1"/>
</dbReference>
<dbReference type="Pfam" id="PF00098">
    <property type="entry name" value="zf-CCHC"/>
    <property type="match status" value="1"/>
</dbReference>
<comment type="caution">
    <text evidence="8">The sequence shown here is derived from an EMBL/GenBank/DDBJ whole genome shotgun (WGS) entry which is preliminary data.</text>
</comment>
<gene>
    <name evidence="8" type="ORF">QN277_012102</name>
</gene>
<feature type="domain" description="GRF-type" evidence="7">
    <location>
        <begin position="73"/>
        <end position="117"/>
    </location>
</feature>
<evidence type="ECO:0000256" key="1">
    <source>
        <dbReference type="ARBA" id="ARBA00022723"/>
    </source>
</evidence>
<sequence length="347" mass="39686">MESPLPPKPTALSPVPSPNTPVQCDHRPVQRTHRPSDICFRCSQAGHWSRKCPLNNKSSSHLAQNSNVPKIYCRCGHGYCEVRTAKNNRNFNRIYYVCPIKRGKKCRDFFVKWCDDIDESDFCPPPYAYPTCSCRAGVCRRVKATSGPYKGRYCFVCPIRQGHGACSYCVWEESLPFISNFEDLLDTDITPHFGDIQAVDMDVDFAHNIDDPRDTDIPDTDDSQDIAESELISVSWECLIENARSKSHELKSSTAQDLYPENHIQHHEEEKVSLVNIRDNYLKLEDSYGMAKAEFEASQKRSECLREEASQLKIMQQKLEDEIISCELKTKEIETRLREIEASMMGG</sequence>
<evidence type="ECO:0000256" key="4">
    <source>
        <dbReference type="PROSITE-ProRule" id="PRU00047"/>
    </source>
</evidence>
<evidence type="ECO:0000256" key="5">
    <source>
        <dbReference type="SAM" id="MobiDB-lite"/>
    </source>
</evidence>
<evidence type="ECO:0000259" key="7">
    <source>
        <dbReference type="PROSITE" id="PS51999"/>
    </source>
</evidence>
<dbReference type="SMART" id="SM00343">
    <property type="entry name" value="ZnF_C2HC"/>
    <property type="match status" value="1"/>
</dbReference>
<evidence type="ECO:0000313" key="9">
    <source>
        <dbReference type="Proteomes" id="UP001293593"/>
    </source>
</evidence>
<keyword evidence="2 4" id="KW-0863">Zinc-finger</keyword>
<feature type="region of interest" description="Disordered" evidence="5">
    <location>
        <begin position="1"/>
        <end position="29"/>
    </location>
</feature>
<keyword evidence="9" id="KW-1185">Reference proteome</keyword>
<dbReference type="PROSITE" id="PS51999">
    <property type="entry name" value="ZF_GRF"/>
    <property type="match status" value="1"/>
</dbReference>
<protein>
    <recommendedName>
        <fullName evidence="10">CCHC-type domain-containing protein</fullName>
    </recommendedName>
</protein>
<keyword evidence="3" id="KW-0862">Zinc</keyword>
<dbReference type="AlphaFoldDB" id="A0AAE1N015"/>
<dbReference type="EMBL" id="JAWXYG010000002">
    <property type="protein sequence ID" value="KAK4280479.1"/>
    <property type="molecule type" value="Genomic_DNA"/>
</dbReference>
<dbReference type="InterPro" id="IPR036875">
    <property type="entry name" value="Znf_CCHC_sf"/>
</dbReference>
<evidence type="ECO:0000256" key="3">
    <source>
        <dbReference type="ARBA" id="ARBA00022833"/>
    </source>
</evidence>
<dbReference type="SUPFAM" id="SSF57756">
    <property type="entry name" value="Retrovirus zinc finger-like domains"/>
    <property type="match status" value="1"/>
</dbReference>
<feature type="domain" description="CCHC-type" evidence="6">
    <location>
        <begin position="39"/>
        <end position="53"/>
    </location>
</feature>
<proteinExistence type="predicted"/>
<dbReference type="PROSITE" id="PS50158">
    <property type="entry name" value="ZF_CCHC"/>
    <property type="match status" value="1"/>
</dbReference>
<dbReference type="PANTHER" id="PTHR33680:SF1">
    <property type="entry name" value="OS05G0489500 PROTEIN"/>
    <property type="match status" value="1"/>
</dbReference>
<organism evidence="8 9">
    <name type="scientific">Acacia crassicarpa</name>
    <name type="common">northern wattle</name>
    <dbReference type="NCBI Taxonomy" id="499986"/>
    <lineage>
        <taxon>Eukaryota</taxon>
        <taxon>Viridiplantae</taxon>
        <taxon>Streptophyta</taxon>
        <taxon>Embryophyta</taxon>
        <taxon>Tracheophyta</taxon>
        <taxon>Spermatophyta</taxon>
        <taxon>Magnoliopsida</taxon>
        <taxon>eudicotyledons</taxon>
        <taxon>Gunneridae</taxon>
        <taxon>Pentapetalae</taxon>
        <taxon>rosids</taxon>
        <taxon>fabids</taxon>
        <taxon>Fabales</taxon>
        <taxon>Fabaceae</taxon>
        <taxon>Caesalpinioideae</taxon>
        <taxon>mimosoid clade</taxon>
        <taxon>Acacieae</taxon>
        <taxon>Acacia</taxon>
    </lineage>
</organism>
<dbReference type="InterPro" id="IPR010666">
    <property type="entry name" value="Znf_GRF"/>
</dbReference>
<evidence type="ECO:0000259" key="6">
    <source>
        <dbReference type="PROSITE" id="PS50158"/>
    </source>
</evidence>
<feature type="compositionally biased region" description="Pro residues" evidence="5">
    <location>
        <begin position="1"/>
        <end position="19"/>
    </location>
</feature>
<evidence type="ECO:0000256" key="2">
    <source>
        <dbReference type="ARBA" id="ARBA00022771"/>
    </source>
</evidence>
<dbReference type="GO" id="GO:0003676">
    <property type="term" value="F:nucleic acid binding"/>
    <property type="evidence" value="ECO:0007669"/>
    <property type="project" value="InterPro"/>
</dbReference>
<dbReference type="InterPro" id="IPR001878">
    <property type="entry name" value="Znf_CCHC"/>
</dbReference>
<reference evidence="8" key="1">
    <citation type="submission" date="2023-10" db="EMBL/GenBank/DDBJ databases">
        <title>Chromosome-level genome of the transformable northern wattle, Acacia crassicarpa.</title>
        <authorList>
            <person name="Massaro I."/>
            <person name="Sinha N.R."/>
            <person name="Poethig S."/>
            <person name="Leichty A.R."/>
        </authorList>
    </citation>
    <scope>NUCLEOTIDE SEQUENCE</scope>
    <source>
        <strain evidence="8">Acra3RX</strain>
        <tissue evidence="8">Leaf</tissue>
    </source>
</reference>
<accession>A0AAE1N015</accession>